<evidence type="ECO:0000313" key="3">
    <source>
        <dbReference type="EMBL" id="AFJ45191.1"/>
    </source>
</evidence>
<comment type="similarity">
    <text evidence="1">Belongs to the LysR transcriptional regulatory family.</text>
</comment>
<proteinExistence type="inferred from homology"/>
<dbReference type="PANTHER" id="PTHR30537:SF21">
    <property type="entry name" value="HTH-TYPE TRANSCRIPTIONAL REGULATOR SINR-RELATED"/>
    <property type="match status" value="1"/>
</dbReference>
<dbReference type="InterPro" id="IPR058163">
    <property type="entry name" value="LysR-type_TF_proteobact-type"/>
</dbReference>
<dbReference type="Gene3D" id="3.40.190.290">
    <property type="match status" value="1"/>
</dbReference>
<evidence type="ECO:0000256" key="1">
    <source>
        <dbReference type="ARBA" id="ARBA00009437"/>
    </source>
</evidence>
<dbReference type="GO" id="GO:0043565">
    <property type="term" value="F:sequence-specific DNA binding"/>
    <property type="evidence" value="ECO:0007669"/>
    <property type="project" value="TreeGrafter"/>
</dbReference>
<dbReference type="Pfam" id="PF03466">
    <property type="entry name" value="LysR_substrate"/>
    <property type="match status" value="1"/>
</dbReference>
<reference evidence="3 4" key="1">
    <citation type="journal article" date="2012" name="J. Bacteriol.">
        <title>Complete genome sequence of the B12-producing Shimwellia blattae strain DSM 4481, isolated from a cockroach.</title>
        <authorList>
            <person name="Brzuszkiewicz E."/>
            <person name="Waschkowitz T."/>
            <person name="Wiezer A."/>
            <person name="Daniel R."/>
        </authorList>
    </citation>
    <scope>NUCLEOTIDE SEQUENCE [LARGE SCALE GENOMIC DNA]</scope>
    <source>
        <strain evidence="4">ATCC 29907 / DSM 4481 / JCM 1650 / NBRC 105725 / CDC 9005-74</strain>
    </source>
</reference>
<dbReference type="eggNOG" id="COG0583">
    <property type="taxonomic scope" value="Bacteria"/>
</dbReference>
<dbReference type="InterPro" id="IPR005119">
    <property type="entry name" value="LysR_subst-bd"/>
</dbReference>
<feature type="domain" description="LysR substrate-binding" evidence="2">
    <location>
        <begin position="4"/>
        <end position="141"/>
    </location>
</feature>
<accession>I2B3T7</accession>
<sequence length="149" mass="16693">MALPLAPHNRRVLVASPEYLAREGALKSPADLAGRECILWFRNEHIHNAWSFSGAAGQQTIIVHGRYVSNDADVSRRWALAGYGIAYKSWLDVQEEIASGRLVPLLADLRGEKAPLNFICPHRSQFSPVVRQIYTILRDFFATIPPQAE</sequence>
<protein>
    <submittedName>
        <fullName evidence="3">Putative transcriptional regulatory protein</fullName>
    </submittedName>
</protein>
<dbReference type="GO" id="GO:0006351">
    <property type="term" value="P:DNA-templated transcription"/>
    <property type="evidence" value="ECO:0007669"/>
    <property type="project" value="TreeGrafter"/>
</dbReference>
<dbReference type="SUPFAM" id="SSF53850">
    <property type="entry name" value="Periplasmic binding protein-like II"/>
    <property type="match status" value="1"/>
</dbReference>
<dbReference type="STRING" id="630626.EBL_c00540"/>
<name>I2B3T7_SHIBC</name>
<accession>K6VVE8</accession>
<dbReference type="CDD" id="cd08422">
    <property type="entry name" value="PBP2_CrgA_like"/>
    <property type="match status" value="1"/>
</dbReference>
<gene>
    <name evidence="3" type="ordered locus">EBL_c00540</name>
</gene>
<organism evidence="3 4">
    <name type="scientific">Shimwellia blattae (strain ATCC 29907 / DSM 4481 / JCM 1650 / NBRC 105725 / CDC 9005-74)</name>
    <name type="common">Escherichia blattae</name>
    <dbReference type="NCBI Taxonomy" id="630626"/>
    <lineage>
        <taxon>Bacteria</taxon>
        <taxon>Pseudomonadati</taxon>
        <taxon>Pseudomonadota</taxon>
        <taxon>Gammaproteobacteria</taxon>
        <taxon>Enterobacterales</taxon>
        <taxon>Enterobacteriaceae</taxon>
        <taxon>Shimwellia</taxon>
    </lineage>
</organism>
<dbReference type="Proteomes" id="UP000001955">
    <property type="component" value="Chromosome"/>
</dbReference>
<keyword evidence="4" id="KW-1185">Reference proteome</keyword>
<dbReference type="KEGG" id="ebt:EBL_c00540"/>
<dbReference type="HOGENOM" id="CLU_039613_16_4_6"/>
<evidence type="ECO:0000259" key="2">
    <source>
        <dbReference type="Pfam" id="PF03466"/>
    </source>
</evidence>
<dbReference type="GO" id="GO:0003700">
    <property type="term" value="F:DNA-binding transcription factor activity"/>
    <property type="evidence" value="ECO:0007669"/>
    <property type="project" value="TreeGrafter"/>
</dbReference>
<dbReference type="PANTHER" id="PTHR30537">
    <property type="entry name" value="HTH-TYPE TRANSCRIPTIONAL REGULATOR"/>
    <property type="match status" value="1"/>
</dbReference>
<dbReference type="PATRIC" id="fig|630626.3.peg.56"/>
<dbReference type="AlphaFoldDB" id="I2B3T7"/>
<evidence type="ECO:0000313" key="4">
    <source>
        <dbReference type="Proteomes" id="UP000001955"/>
    </source>
</evidence>
<dbReference type="EMBL" id="CP001560">
    <property type="protein sequence ID" value="AFJ45191.1"/>
    <property type="molecule type" value="Genomic_DNA"/>
</dbReference>